<dbReference type="Proteomes" id="UP000618579">
    <property type="component" value="Unassembled WGS sequence"/>
</dbReference>
<evidence type="ECO:0000256" key="1">
    <source>
        <dbReference type="ARBA" id="ARBA00004635"/>
    </source>
</evidence>
<gene>
    <name evidence="10" type="ORF">GC097_19770</name>
</gene>
<dbReference type="InterPro" id="IPR057336">
    <property type="entry name" value="GerAC_N"/>
</dbReference>
<organism evidence="10 11">
    <name type="scientific">Paenibacillus planticolens</name>
    <dbReference type="NCBI Taxonomy" id="2654976"/>
    <lineage>
        <taxon>Bacteria</taxon>
        <taxon>Bacillati</taxon>
        <taxon>Bacillota</taxon>
        <taxon>Bacilli</taxon>
        <taxon>Bacillales</taxon>
        <taxon>Paenibacillaceae</taxon>
        <taxon>Paenibacillus</taxon>
    </lineage>
</organism>
<keyword evidence="3" id="KW-0309">Germination</keyword>
<dbReference type="Gene3D" id="3.30.300.210">
    <property type="entry name" value="Nutrient germinant receptor protein C, domain 3"/>
    <property type="match status" value="1"/>
</dbReference>
<keyword evidence="5" id="KW-0472">Membrane</keyword>
<dbReference type="PROSITE" id="PS51257">
    <property type="entry name" value="PROKAR_LIPOPROTEIN"/>
    <property type="match status" value="1"/>
</dbReference>
<dbReference type="PANTHER" id="PTHR35789">
    <property type="entry name" value="SPORE GERMINATION PROTEIN B3"/>
    <property type="match status" value="1"/>
</dbReference>
<reference evidence="10 11" key="1">
    <citation type="submission" date="2019-10" db="EMBL/GenBank/DDBJ databases">
        <title>Description of Paenibacillus pedi sp. nov.</title>
        <authorList>
            <person name="Carlier A."/>
            <person name="Qi S."/>
        </authorList>
    </citation>
    <scope>NUCLEOTIDE SEQUENCE [LARGE SCALE GENOMIC DNA]</scope>
    <source>
        <strain evidence="10 11">LMG 31457</strain>
    </source>
</reference>
<dbReference type="NCBIfam" id="TIGR02887">
    <property type="entry name" value="spore_ger_x_C"/>
    <property type="match status" value="1"/>
</dbReference>
<comment type="similarity">
    <text evidence="2">Belongs to the GerABKC lipoprotein family.</text>
</comment>
<feature type="domain" description="Spore germination protein N-terminal" evidence="9">
    <location>
        <begin position="22"/>
        <end position="188"/>
    </location>
</feature>
<feature type="domain" description="Spore germination GerAC-like C-terminal" evidence="8">
    <location>
        <begin position="198"/>
        <end position="371"/>
    </location>
</feature>
<evidence type="ECO:0000256" key="7">
    <source>
        <dbReference type="ARBA" id="ARBA00023288"/>
    </source>
</evidence>
<evidence type="ECO:0000256" key="5">
    <source>
        <dbReference type="ARBA" id="ARBA00023136"/>
    </source>
</evidence>
<proteinExistence type="inferred from homology"/>
<dbReference type="InterPro" id="IPR046953">
    <property type="entry name" value="Spore_GerAC-like_C"/>
</dbReference>
<evidence type="ECO:0000256" key="4">
    <source>
        <dbReference type="ARBA" id="ARBA00022729"/>
    </source>
</evidence>
<dbReference type="InterPro" id="IPR038501">
    <property type="entry name" value="Spore_GerAC_C_sf"/>
</dbReference>
<evidence type="ECO:0000313" key="11">
    <source>
        <dbReference type="Proteomes" id="UP000618579"/>
    </source>
</evidence>
<evidence type="ECO:0000313" key="10">
    <source>
        <dbReference type="EMBL" id="NOV02249.1"/>
    </source>
</evidence>
<evidence type="ECO:0000256" key="3">
    <source>
        <dbReference type="ARBA" id="ARBA00022544"/>
    </source>
</evidence>
<dbReference type="EMBL" id="WHNZ01000042">
    <property type="protein sequence ID" value="NOV02249.1"/>
    <property type="molecule type" value="Genomic_DNA"/>
</dbReference>
<sequence>MRKMKYKKGILLVFVFLLGCSDQKIIEKTGFVRSIAYDVANNKEGDDLIKLTISIPKSNEKEALIYSTNAKTSREARMIFDRQNNRKIVNGQVRQVLFGDKFAKKGIWKHIDALVRDPSVGNRLHVLVVEESANKLLSRTYPQGQTVGEYIDDLIRTEANTNDIPFTNLYSFARDYYDDGTDPVCAIINETKDSLIIDGIALFRNDQYVAKIKPEDKMFFALLHDNLGSGNIYMDLSEIDQNPNEQAALLYISSKRKIHIVSSPDTLLHGGKLMVSIDINIIGSLLEYSGELNMKNNADQKELESKMSALVEKKSLELVDIMKKNKVDPLGIGQYARNIIPYSEWLKLPQRSILSDADYTIHAKVKIKDFGRLQQ</sequence>
<keyword evidence="7" id="KW-0449">Lipoprotein</keyword>
<evidence type="ECO:0000259" key="8">
    <source>
        <dbReference type="Pfam" id="PF05504"/>
    </source>
</evidence>
<dbReference type="Pfam" id="PF25198">
    <property type="entry name" value="Spore_GerAC_N"/>
    <property type="match status" value="1"/>
</dbReference>
<comment type="caution">
    <text evidence="10">The sequence shown here is derived from an EMBL/GenBank/DDBJ whole genome shotgun (WGS) entry which is preliminary data.</text>
</comment>
<dbReference type="InterPro" id="IPR008844">
    <property type="entry name" value="Spore_GerAC-like"/>
</dbReference>
<evidence type="ECO:0000256" key="6">
    <source>
        <dbReference type="ARBA" id="ARBA00023139"/>
    </source>
</evidence>
<evidence type="ECO:0000256" key="2">
    <source>
        <dbReference type="ARBA" id="ARBA00007886"/>
    </source>
</evidence>
<keyword evidence="6" id="KW-0564">Palmitate</keyword>
<comment type="subcellular location">
    <subcellularLocation>
        <location evidence="1">Membrane</location>
        <topology evidence="1">Lipid-anchor</topology>
    </subcellularLocation>
</comment>
<name>A0ABX1ZQ90_9BACL</name>
<evidence type="ECO:0000259" key="9">
    <source>
        <dbReference type="Pfam" id="PF25198"/>
    </source>
</evidence>
<dbReference type="PANTHER" id="PTHR35789:SF1">
    <property type="entry name" value="SPORE GERMINATION PROTEIN B3"/>
    <property type="match status" value="1"/>
</dbReference>
<keyword evidence="4" id="KW-0732">Signal</keyword>
<accession>A0ABX1ZQ90</accession>
<protein>
    <submittedName>
        <fullName evidence="10">Ger(X)C family spore germination protein</fullName>
    </submittedName>
</protein>
<dbReference type="Pfam" id="PF05504">
    <property type="entry name" value="Spore_GerAC"/>
    <property type="match status" value="1"/>
</dbReference>
<keyword evidence="11" id="KW-1185">Reference proteome</keyword>